<dbReference type="PATRIC" id="fig|476652.3.peg.2622"/>
<protein>
    <submittedName>
        <fullName evidence="1">Uncharacterized protein</fullName>
    </submittedName>
</protein>
<keyword evidence="2" id="KW-1185">Reference proteome</keyword>
<evidence type="ECO:0000313" key="1">
    <source>
        <dbReference type="EMBL" id="KLU65372.1"/>
    </source>
</evidence>
<sequence length="53" mass="6043">MFAWISMIMLAIFLGACAVVIAASCYHLSKLIHKRFSKRDYLIKPHQLKPSHG</sequence>
<reference evidence="1 2" key="1">
    <citation type="submission" date="2015-06" db="EMBL/GenBank/DDBJ databases">
        <title>Draft genome of the moderately acidophilic sulfate reducer Candidatus Desulfosporosinus acididurans strain M1.</title>
        <authorList>
            <person name="Poehlein A."/>
            <person name="Petzsch P."/>
            <person name="Johnson B.D."/>
            <person name="Schloemann M."/>
            <person name="Daniel R."/>
            <person name="Muehling M."/>
        </authorList>
    </citation>
    <scope>NUCLEOTIDE SEQUENCE [LARGE SCALE GENOMIC DNA]</scope>
    <source>
        <strain evidence="1 2">M1</strain>
    </source>
</reference>
<dbReference type="RefSeq" id="WP_172408280.1">
    <property type="nucleotide sequence ID" value="NZ_LDZY01000008.1"/>
</dbReference>
<dbReference type="AlphaFoldDB" id="A0A0J1FPW1"/>
<accession>A0A0J1FPW1</accession>
<dbReference type="Proteomes" id="UP000036356">
    <property type="component" value="Unassembled WGS sequence"/>
</dbReference>
<organism evidence="1 2">
    <name type="scientific">Desulfosporosinus acididurans</name>
    <dbReference type="NCBI Taxonomy" id="476652"/>
    <lineage>
        <taxon>Bacteria</taxon>
        <taxon>Bacillati</taxon>
        <taxon>Bacillota</taxon>
        <taxon>Clostridia</taxon>
        <taxon>Eubacteriales</taxon>
        <taxon>Desulfitobacteriaceae</taxon>
        <taxon>Desulfosporosinus</taxon>
    </lineage>
</organism>
<evidence type="ECO:0000313" key="2">
    <source>
        <dbReference type="Proteomes" id="UP000036356"/>
    </source>
</evidence>
<proteinExistence type="predicted"/>
<gene>
    <name evidence="1" type="ORF">DEAC_c25090</name>
</gene>
<name>A0A0J1FPW1_9FIRM</name>
<comment type="caution">
    <text evidence="1">The sequence shown here is derived from an EMBL/GenBank/DDBJ whole genome shotgun (WGS) entry which is preliminary data.</text>
</comment>
<dbReference type="EMBL" id="LDZY01000008">
    <property type="protein sequence ID" value="KLU65372.1"/>
    <property type="molecule type" value="Genomic_DNA"/>
</dbReference>